<evidence type="ECO:0008006" key="4">
    <source>
        <dbReference type="Google" id="ProtNLM"/>
    </source>
</evidence>
<keyword evidence="1" id="KW-1133">Transmembrane helix</keyword>
<keyword evidence="3" id="KW-1185">Reference proteome</keyword>
<sequence>MTEKINTGLDKELPSLQQRLIQEVGELLDSWWVTDTIARVVDVAVRKILESLRATANRIRELMEGVLAPFLLYDRALEWQGGVRSAMGTVASATHFRELKAPDEWEGRAAERYKNSTARQSGAAEQVGVIADTVGQALTVSAAAGGAFYLALAAIVAKFISLLVAASAATATGVGAPVGIGAAAATALTTSAYVGAAVAALVTLLTAQAQTFTDVQAEARDPKAFGEDGRWPKGTV</sequence>
<evidence type="ECO:0000313" key="3">
    <source>
        <dbReference type="Proteomes" id="UP001596523"/>
    </source>
</evidence>
<gene>
    <name evidence="2" type="ORF">ACFQVC_32930</name>
</gene>
<feature type="transmembrane region" description="Helical" evidence="1">
    <location>
        <begin position="180"/>
        <end position="205"/>
    </location>
</feature>
<comment type="caution">
    <text evidence="2">The sequence shown here is derived from an EMBL/GenBank/DDBJ whole genome shotgun (WGS) entry which is preliminary data.</text>
</comment>
<proteinExistence type="predicted"/>
<dbReference type="RefSeq" id="WP_381837499.1">
    <property type="nucleotide sequence ID" value="NZ_JBHTCF010000018.1"/>
</dbReference>
<name>A0ABW2JT08_9ACTN</name>
<evidence type="ECO:0000256" key="1">
    <source>
        <dbReference type="SAM" id="Phobius"/>
    </source>
</evidence>
<reference evidence="3" key="1">
    <citation type="journal article" date="2019" name="Int. J. Syst. Evol. Microbiol.">
        <title>The Global Catalogue of Microorganisms (GCM) 10K type strain sequencing project: providing services to taxonomists for standard genome sequencing and annotation.</title>
        <authorList>
            <consortium name="The Broad Institute Genomics Platform"/>
            <consortium name="The Broad Institute Genome Sequencing Center for Infectious Disease"/>
            <person name="Wu L."/>
            <person name="Ma J."/>
        </authorList>
    </citation>
    <scope>NUCLEOTIDE SEQUENCE [LARGE SCALE GENOMIC DNA]</scope>
    <source>
        <strain evidence="3">SYNS20</strain>
    </source>
</reference>
<keyword evidence="1" id="KW-0812">Transmembrane</keyword>
<accession>A0ABW2JT08</accession>
<feature type="transmembrane region" description="Helical" evidence="1">
    <location>
        <begin position="147"/>
        <end position="168"/>
    </location>
</feature>
<organism evidence="2 3">
    <name type="scientific">Streptomyces monticola</name>
    <dbReference type="NCBI Taxonomy" id="2666263"/>
    <lineage>
        <taxon>Bacteria</taxon>
        <taxon>Bacillati</taxon>
        <taxon>Actinomycetota</taxon>
        <taxon>Actinomycetes</taxon>
        <taxon>Kitasatosporales</taxon>
        <taxon>Streptomycetaceae</taxon>
        <taxon>Streptomyces</taxon>
    </lineage>
</organism>
<protein>
    <recommendedName>
        <fullName evidence="4">WXG100 family type VII secretion target</fullName>
    </recommendedName>
</protein>
<evidence type="ECO:0000313" key="2">
    <source>
        <dbReference type="EMBL" id="MFC7308997.1"/>
    </source>
</evidence>
<dbReference type="Proteomes" id="UP001596523">
    <property type="component" value="Unassembled WGS sequence"/>
</dbReference>
<keyword evidence="1" id="KW-0472">Membrane</keyword>
<dbReference type="EMBL" id="JBHTCF010000018">
    <property type="protein sequence ID" value="MFC7308997.1"/>
    <property type="molecule type" value="Genomic_DNA"/>
</dbReference>